<reference evidence="4" key="1">
    <citation type="submission" date="2023-03" db="EMBL/GenBank/DDBJ databases">
        <authorList>
            <person name="Cleenwerck I."/>
        </authorList>
    </citation>
    <scope>NUCLEOTIDE SEQUENCE</scope>
    <source>
        <strain evidence="4">LMG 32879</strain>
    </source>
</reference>
<dbReference type="SUPFAM" id="SSF103088">
    <property type="entry name" value="OmpA-like"/>
    <property type="match status" value="1"/>
</dbReference>
<feature type="region of interest" description="Disordered" evidence="1">
    <location>
        <begin position="41"/>
        <end position="73"/>
    </location>
</feature>
<keyword evidence="2" id="KW-0732">Signal</keyword>
<dbReference type="RefSeq" id="WP_289840897.1">
    <property type="nucleotide sequence ID" value="NZ_CATKSH010000003.1"/>
</dbReference>
<evidence type="ECO:0000259" key="3">
    <source>
        <dbReference type="Pfam" id="PF00691"/>
    </source>
</evidence>
<comment type="caution">
    <text evidence="4">The sequence shown here is derived from an EMBL/GenBank/DDBJ whole genome shotgun (WGS) entry which is preliminary data.</text>
</comment>
<protein>
    <recommendedName>
        <fullName evidence="3">OmpA-like domain-containing protein</fullName>
    </recommendedName>
</protein>
<proteinExistence type="predicted"/>
<dbReference type="EMBL" id="CATKSH010000003">
    <property type="protein sequence ID" value="CAI9119862.1"/>
    <property type="molecule type" value="Genomic_DNA"/>
</dbReference>
<dbReference type="AlphaFoldDB" id="A0AA35V4U6"/>
<evidence type="ECO:0000256" key="1">
    <source>
        <dbReference type="SAM" id="MobiDB-lite"/>
    </source>
</evidence>
<feature type="signal peptide" evidence="2">
    <location>
        <begin position="1"/>
        <end position="28"/>
    </location>
</feature>
<evidence type="ECO:0000313" key="4">
    <source>
        <dbReference type="EMBL" id="CAI9119862.1"/>
    </source>
</evidence>
<feature type="chain" id="PRO_5041343021" description="OmpA-like domain-containing protein" evidence="2">
    <location>
        <begin position="29"/>
        <end position="267"/>
    </location>
</feature>
<sequence>MKRPQPFTLRLLPVALAAALLTGPTAHAQISTNPDALPMAAPPPPKAVPSRTTHSPVARSARSGTIPNKPGTAPVTPPPTSMATHAVLPPAVPAAAPAPVIIPPPTVEVPIHPAVPPTPVTPVAGAPGSVSERPDGVRVLFGQDKADVSPATFDALKAAASRLAARPDLRVTLLSYAPGKTDDYSMPRRVALARALVVRSILINSGVATTRIYPRAIGVPPAGDSSPPDRLDVIAEGAVPLKPAQAQFGTAAVPVPSSSSPAQKATP</sequence>
<evidence type="ECO:0000313" key="5">
    <source>
        <dbReference type="Proteomes" id="UP001176960"/>
    </source>
</evidence>
<evidence type="ECO:0000256" key="2">
    <source>
        <dbReference type="SAM" id="SignalP"/>
    </source>
</evidence>
<feature type="domain" description="OmpA-like" evidence="3">
    <location>
        <begin position="140"/>
        <end position="218"/>
    </location>
</feature>
<gene>
    <name evidence="4" type="ORF">LMG32879_000688</name>
</gene>
<keyword evidence="5" id="KW-1185">Reference proteome</keyword>
<dbReference type="InterPro" id="IPR006665">
    <property type="entry name" value="OmpA-like"/>
</dbReference>
<organism evidence="4 5">
    <name type="scientific">Brytella acorum</name>
    <dbReference type="NCBI Taxonomy" id="2959299"/>
    <lineage>
        <taxon>Bacteria</taxon>
        <taxon>Pseudomonadati</taxon>
        <taxon>Pseudomonadota</taxon>
        <taxon>Alphaproteobacteria</taxon>
        <taxon>Acetobacterales</taxon>
        <taxon>Acetobacteraceae</taxon>
        <taxon>Brytella</taxon>
    </lineage>
</organism>
<accession>A0AA35V4U6</accession>
<dbReference type="Gene3D" id="3.30.1330.60">
    <property type="entry name" value="OmpA-like domain"/>
    <property type="match status" value="1"/>
</dbReference>
<name>A0AA35V4U6_9PROT</name>
<dbReference type="Proteomes" id="UP001176960">
    <property type="component" value="Unassembled WGS sequence"/>
</dbReference>
<dbReference type="InterPro" id="IPR036737">
    <property type="entry name" value="OmpA-like_sf"/>
</dbReference>
<dbReference type="Pfam" id="PF00691">
    <property type="entry name" value="OmpA"/>
    <property type="match status" value="1"/>
</dbReference>